<name>A0A0G4MTR9_VERLO</name>
<evidence type="ECO:0000256" key="1">
    <source>
        <dbReference type="SAM" id="MobiDB-lite"/>
    </source>
</evidence>
<dbReference type="EMBL" id="CVQH01024876">
    <property type="protein sequence ID" value="CRK37691.1"/>
    <property type="molecule type" value="Genomic_DNA"/>
</dbReference>
<feature type="non-terminal residue" evidence="2">
    <location>
        <position position="1"/>
    </location>
</feature>
<evidence type="ECO:0000313" key="2">
    <source>
        <dbReference type="EMBL" id="CRK37691.1"/>
    </source>
</evidence>
<proteinExistence type="predicted"/>
<keyword evidence="3" id="KW-1185">Reference proteome</keyword>
<dbReference type="AlphaFoldDB" id="A0A0G4MTR9"/>
<feature type="compositionally biased region" description="Basic residues" evidence="1">
    <location>
        <begin position="36"/>
        <end position="46"/>
    </location>
</feature>
<accession>A0A0G4MTR9</accession>
<sequence>RRRAGAALPPGLCRRPHLALGPQDRLLGRLPAEQRPRRRRPRRHAPRPREHL</sequence>
<evidence type="ECO:0000313" key="3">
    <source>
        <dbReference type="Proteomes" id="UP000044602"/>
    </source>
</evidence>
<reference evidence="2 3" key="1">
    <citation type="submission" date="2015-05" db="EMBL/GenBank/DDBJ databases">
        <authorList>
            <person name="Wang D.B."/>
            <person name="Wang M."/>
        </authorList>
    </citation>
    <scope>NUCLEOTIDE SEQUENCE [LARGE SCALE GENOMIC DNA]</scope>
    <source>
        <strain evidence="2">VL1</strain>
    </source>
</reference>
<dbReference type="Proteomes" id="UP000044602">
    <property type="component" value="Unassembled WGS sequence"/>
</dbReference>
<gene>
    <name evidence="2" type="ORF">BN1708_020334</name>
</gene>
<organism evidence="2 3">
    <name type="scientific">Verticillium longisporum</name>
    <name type="common">Verticillium dahliae var. longisporum</name>
    <dbReference type="NCBI Taxonomy" id="100787"/>
    <lineage>
        <taxon>Eukaryota</taxon>
        <taxon>Fungi</taxon>
        <taxon>Dikarya</taxon>
        <taxon>Ascomycota</taxon>
        <taxon>Pezizomycotina</taxon>
        <taxon>Sordariomycetes</taxon>
        <taxon>Hypocreomycetidae</taxon>
        <taxon>Glomerellales</taxon>
        <taxon>Plectosphaerellaceae</taxon>
        <taxon>Verticillium</taxon>
    </lineage>
</organism>
<protein>
    <submittedName>
        <fullName evidence="2">Uncharacterized protein</fullName>
    </submittedName>
</protein>
<feature type="region of interest" description="Disordered" evidence="1">
    <location>
        <begin position="1"/>
        <end position="52"/>
    </location>
</feature>